<accession>A0A7C8PVX8</accession>
<dbReference type="EMBL" id="JAABOE010000032">
    <property type="protein sequence ID" value="KAF3181472.1"/>
    <property type="molecule type" value="Genomic_DNA"/>
</dbReference>
<feature type="chain" id="PRO_5029005828" evidence="1">
    <location>
        <begin position="17"/>
        <end position="269"/>
    </location>
</feature>
<gene>
    <name evidence="2" type="ORF">TWF788_006472</name>
</gene>
<sequence length="269" mass="29367">MHIPLSTLLLLPLASALVVTRDPGKLFARKKNGWCDIRGIDRYINNLPKSASSSVKSWCSAQTVINNGTVNYFATVTVTDDNGGARVTKTRTTKTETKTRTRYRRTKTVTVKRRTTKTSAASTTSTTPALAARQITTTIFFDESAIIGGDPIKRSNHNNNNNDNHDGDEIQNFPVLDYSNKGISSLRSGTPSNWTNLPDRLIQVLCGCLDSPWKTKNGTWTKTGHHTRTKTWTKTGVKTRGGTTTVDVDGTTTKTVDSSGEATVTVTAE</sequence>
<dbReference type="AlphaFoldDB" id="A0A7C8PVX8"/>
<keyword evidence="1" id="KW-0732">Signal</keyword>
<proteinExistence type="predicted"/>
<dbReference type="Proteomes" id="UP000479691">
    <property type="component" value="Unassembled WGS sequence"/>
</dbReference>
<reference evidence="2 3" key="1">
    <citation type="submission" date="2019-06" db="EMBL/GenBank/DDBJ databases">
        <authorList>
            <person name="Palmer J.M."/>
        </authorList>
    </citation>
    <scope>NUCLEOTIDE SEQUENCE [LARGE SCALE GENOMIC DNA]</scope>
    <source>
        <strain evidence="2 3">TWF788</strain>
    </source>
</reference>
<feature type="signal peptide" evidence="1">
    <location>
        <begin position="1"/>
        <end position="16"/>
    </location>
</feature>
<comment type="caution">
    <text evidence="2">The sequence shown here is derived from an EMBL/GenBank/DDBJ whole genome shotgun (WGS) entry which is preliminary data.</text>
</comment>
<protein>
    <submittedName>
        <fullName evidence="2">Uncharacterized protein</fullName>
    </submittedName>
</protein>
<organism evidence="2 3">
    <name type="scientific">Orbilia oligospora</name>
    <name type="common">Nematode-trapping fungus</name>
    <name type="synonym">Arthrobotrys oligospora</name>
    <dbReference type="NCBI Taxonomy" id="2813651"/>
    <lineage>
        <taxon>Eukaryota</taxon>
        <taxon>Fungi</taxon>
        <taxon>Dikarya</taxon>
        <taxon>Ascomycota</taxon>
        <taxon>Pezizomycotina</taxon>
        <taxon>Orbiliomycetes</taxon>
        <taxon>Orbiliales</taxon>
        <taxon>Orbiliaceae</taxon>
        <taxon>Orbilia</taxon>
    </lineage>
</organism>
<evidence type="ECO:0000256" key="1">
    <source>
        <dbReference type="SAM" id="SignalP"/>
    </source>
</evidence>
<evidence type="ECO:0000313" key="3">
    <source>
        <dbReference type="Proteomes" id="UP000479691"/>
    </source>
</evidence>
<name>A0A7C8PVX8_ORBOL</name>
<evidence type="ECO:0000313" key="2">
    <source>
        <dbReference type="EMBL" id="KAF3181472.1"/>
    </source>
</evidence>